<evidence type="ECO:0000313" key="2">
    <source>
        <dbReference type="EMBL" id="KAH0566589.1"/>
    </source>
</evidence>
<name>A0AAV7J6L8_COTGL</name>
<protein>
    <submittedName>
        <fullName evidence="2">Uncharacterized protein</fullName>
    </submittedName>
</protein>
<evidence type="ECO:0000313" key="3">
    <source>
        <dbReference type="Proteomes" id="UP000826195"/>
    </source>
</evidence>
<organism evidence="2 3">
    <name type="scientific">Cotesia glomerata</name>
    <name type="common">Lepidopteran parasitic wasp</name>
    <name type="synonym">Apanteles glomeratus</name>
    <dbReference type="NCBI Taxonomy" id="32391"/>
    <lineage>
        <taxon>Eukaryota</taxon>
        <taxon>Metazoa</taxon>
        <taxon>Ecdysozoa</taxon>
        <taxon>Arthropoda</taxon>
        <taxon>Hexapoda</taxon>
        <taxon>Insecta</taxon>
        <taxon>Pterygota</taxon>
        <taxon>Neoptera</taxon>
        <taxon>Endopterygota</taxon>
        <taxon>Hymenoptera</taxon>
        <taxon>Apocrita</taxon>
        <taxon>Ichneumonoidea</taxon>
        <taxon>Braconidae</taxon>
        <taxon>Microgastrinae</taxon>
        <taxon>Cotesia</taxon>
    </lineage>
</organism>
<dbReference type="Proteomes" id="UP000826195">
    <property type="component" value="Unassembled WGS sequence"/>
</dbReference>
<feature type="compositionally biased region" description="Gly residues" evidence="1">
    <location>
        <begin position="133"/>
        <end position="150"/>
    </location>
</feature>
<comment type="caution">
    <text evidence="2">The sequence shown here is derived from an EMBL/GenBank/DDBJ whole genome shotgun (WGS) entry which is preliminary data.</text>
</comment>
<feature type="region of interest" description="Disordered" evidence="1">
    <location>
        <begin position="132"/>
        <end position="195"/>
    </location>
</feature>
<dbReference type="EMBL" id="JAHXZJ010000001">
    <property type="protein sequence ID" value="KAH0566589.1"/>
    <property type="molecule type" value="Genomic_DNA"/>
</dbReference>
<proteinExistence type="predicted"/>
<accession>A0AAV7J6L8</accession>
<keyword evidence="3" id="KW-1185">Reference proteome</keyword>
<reference evidence="2 3" key="1">
    <citation type="journal article" date="2021" name="J. Hered.">
        <title>A chromosome-level genome assembly of the parasitoid wasp, Cotesia glomerata (Hymenoptera: Braconidae).</title>
        <authorList>
            <person name="Pinto B.J."/>
            <person name="Weis J.J."/>
            <person name="Gamble T."/>
            <person name="Ode P.J."/>
            <person name="Paul R."/>
            <person name="Zaspel J.M."/>
        </authorList>
    </citation>
    <scope>NUCLEOTIDE SEQUENCE [LARGE SCALE GENOMIC DNA]</scope>
    <source>
        <strain evidence="2">CgM1</strain>
    </source>
</reference>
<dbReference type="AlphaFoldDB" id="A0AAV7J6L8"/>
<sequence>MIEGDGGRESWCCHLVLLETLPVVGPEISRLGAGARSARHICCCRRWGRLEQQEKTGLKNRNRNKKRVYVTTTPRDLRGVAPLELLGTRGRRTSSSRDTRVCRPVKKCPWCRAIFRTTIKLAGNLARSPVVVGGSGPGGERPGPGAGSGSGNNHNNNHNNNNHNNSNNNNNNNHGNNHHAGGGAGGNTTTGVDGPQARAIHDWEEALAEADGYSFDDSDRFEEDSLCSWSSEAESLINNWRGWRRPPAGFGISKKSEDVVKLPHKRPRDSLSLPREAIVHPRSINDRLEGMTRLVPP</sequence>
<feature type="compositionally biased region" description="Low complexity" evidence="1">
    <location>
        <begin position="151"/>
        <end position="179"/>
    </location>
</feature>
<gene>
    <name evidence="2" type="ORF">KQX54_002004</name>
</gene>
<evidence type="ECO:0000256" key="1">
    <source>
        <dbReference type="SAM" id="MobiDB-lite"/>
    </source>
</evidence>